<dbReference type="PROSITE" id="PS50222">
    <property type="entry name" value="EF_HAND_2"/>
    <property type="match status" value="1"/>
</dbReference>
<dbReference type="InParanoid" id="Q3HKD3"/>
<evidence type="ECO:0000313" key="7">
    <source>
        <dbReference type="Proteomes" id="UP000001940"/>
    </source>
</evidence>
<proteinExistence type="predicted"/>
<dbReference type="OMA" id="CFRESHV"/>
<dbReference type="Gene3D" id="1.10.238.10">
    <property type="entry name" value="EF-hand"/>
    <property type="match status" value="1"/>
</dbReference>
<name>Q3HKD3_CAEEL</name>
<dbReference type="FunCoup" id="Q3HKD3">
    <property type="interactions" value="2"/>
</dbReference>
<dbReference type="EMBL" id="BX284603">
    <property type="protein sequence ID" value="CCD66009.1"/>
    <property type="molecule type" value="Genomic_DNA"/>
</dbReference>
<accession>Q3HKD3</accession>
<feature type="signal peptide" evidence="4">
    <location>
        <begin position="1"/>
        <end position="17"/>
    </location>
</feature>
<keyword evidence="1 4" id="KW-0732">Signal</keyword>
<keyword evidence="3" id="KW-0106">Calcium</keyword>
<dbReference type="PANTHER" id="PTHR23104">
    <property type="entry name" value="MULTIPLE COAGULATION FACTOR DEFICIENCY PROTEIN 2 NEURAL STEM CELL DERIVED NEURONAL SURVIVAL PROTEIN"/>
    <property type="match status" value="1"/>
</dbReference>
<dbReference type="GO" id="GO:0005509">
    <property type="term" value="F:calcium ion binding"/>
    <property type="evidence" value="ECO:0007669"/>
    <property type="project" value="InterPro"/>
</dbReference>
<dbReference type="CTD" id="3896749"/>
<dbReference type="InterPro" id="IPR018247">
    <property type="entry name" value="EF_Hand_1_Ca_BS"/>
</dbReference>
<dbReference type="OrthoDB" id="5805117at2759"/>
<evidence type="ECO:0000256" key="2">
    <source>
        <dbReference type="ARBA" id="ARBA00022737"/>
    </source>
</evidence>
<organism evidence="6 7">
    <name type="scientific">Caenorhabditis elegans</name>
    <dbReference type="NCBI Taxonomy" id="6239"/>
    <lineage>
        <taxon>Eukaryota</taxon>
        <taxon>Metazoa</taxon>
        <taxon>Ecdysozoa</taxon>
        <taxon>Nematoda</taxon>
        <taxon>Chromadorea</taxon>
        <taxon>Rhabditida</taxon>
        <taxon>Rhabditina</taxon>
        <taxon>Rhabditomorpha</taxon>
        <taxon>Rhabditoidea</taxon>
        <taxon>Rhabditidae</taxon>
        <taxon>Peloderinae</taxon>
        <taxon>Caenorhabditis</taxon>
    </lineage>
</organism>
<dbReference type="PROSITE" id="PS00018">
    <property type="entry name" value="EF_HAND_1"/>
    <property type="match status" value="2"/>
</dbReference>
<dbReference type="PhylomeDB" id="Q3HKD3"/>
<dbReference type="SUPFAM" id="SSF47473">
    <property type="entry name" value="EF-hand"/>
    <property type="match status" value="1"/>
</dbReference>
<dbReference type="PeptideAtlas" id="Q3HKD3"/>
<evidence type="ECO:0000256" key="4">
    <source>
        <dbReference type="SAM" id="SignalP"/>
    </source>
</evidence>
<evidence type="ECO:0000259" key="5">
    <source>
        <dbReference type="PROSITE" id="PS50222"/>
    </source>
</evidence>
<dbReference type="GeneID" id="3896749"/>
<keyword evidence="2" id="KW-0677">Repeat</keyword>
<dbReference type="KEGG" id="cel:CELE_C29E4.14"/>
<dbReference type="UCSC" id="C29E4.14">
    <property type="organism name" value="c. elegans"/>
</dbReference>
<dbReference type="PANTHER" id="PTHR23104:SF4">
    <property type="entry name" value="EF-HAND DOMAIN-CONTAINING PROTEIN"/>
    <property type="match status" value="1"/>
</dbReference>
<gene>
    <name evidence="6 8" type="ORF">C29E4.14</name>
    <name evidence="6" type="ORF">CELE_C29E4.14</name>
</gene>
<evidence type="ECO:0000313" key="8">
    <source>
        <dbReference type="WormBase" id="C29E4.14"/>
    </source>
</evidence>
<dbReference type="Pfam" id="PF13499">
    <property type="entry name" value="EF-hand_7"/>
    <property type="match status" value="1"/>
</dbReference>
<dbReference type="AGR" id="WB:WBGene00044634"/>
<evidence type="ECO:0000256" key="3">
    <source>
        <dbReference type="ARBA" id="ARBA00022837"/>
    </source>
</evidence>
<feature type="domain" description="EF-hand" evidence="5">
    <location>
        <begin position="94"/>
        <end position="124"/>
    </location>
</feature>
<protein>
    <submittedName>
        <fullName evidence="6">EF-hand domain-containing protein</fullName>
    </submittedName>
</protein>
<dbReference type="InterPro" id="IPR002048">
    <property type="entry name" value="EF_hand_dom"/>
</dbReference>
<dbReference type="RefSeq" id="NP_001033352.1">
    <property type="nucleotide sequence ID" value="NM_001038263.3"/>
</dbReference>
<evidence type="ECO:0000256" key="1">
    <source>
        <dbReference type="ARBA" id="ARBA00022729"/>
    </source>
</evidence>
<reference evidence="6 7" key="1">
    <citation type="journal article" date="1998" name="Science">
        <title>Genome sequence of the nematode C. elegans: a platform for investigating biology.</title>
        <authorList>
            <consortium name="The C. elegans sequencing consortium"/>
            <person name="Sulson J.E."/>
            <person name="Waterston R."/>
        </authorList>
    </citation>
    <scope>NUCLEOTIDE SEQUENCE [LARGE SCALE GENOMIC DNA]</scope>
    <source>
        <strain evidence="6 7">Bristol N2</strain>
    </source>
</reference>
<dbReference type="HOGENOM" id="CLU_100744_3_0_1"/>
<dbReference type="STRING" id="6239.C29E4.14.1"/>
<sequence>MFSALFLLALVVLTVNGFDRKVHSFASDDDLSIEHLKDHYGNKIEIEKHTSSKDRKFYYFKVGDTNQDNHLDGVELFKMITEHSDEKTKMDVEMIEVQADLVLSELDKNGDGMISFSEYSKKFS</sequence>
<dbReference type="InterPro" id="IPR052110">
    <property type="entry name" value="MCFD2-like"/>
</dbReference>
<evidence type="ECO:0000313" key="6">
    <source>
        <dbReference type="EMBL" id="CCD66009.1"/>
    </source>
</evidence>
<dbReference type="WormBase" id="C29E4.14">
    <property type="protein sequence ID" value="CE39136"/>
    <property type="gene ID" value="WBGene00044634"/>
</dbReference>
<dbReference type="PaxDb" id="6239-C29E4.14"/>
<dbReference type="InterPro" id="IPR011992">
    <property type="entry name" value="EF-hand-dom_pair"/>
</dbReference>
<dbReference type="SMR" id="Q3HKD3"/>
<feature type="chain" id="PRO_5004225152" evidence="4">
    <location>
        <begin position="18"/>
        <end position="124"/>
    </location>
</feature>
<keyword evidence="7" id="KW-1185">Reference proteome</keyword>
<dbReference type="Bgee" id="WBGene00044634">
    <property type="expression patterns" value="Expressed in adult organism and 1 other cell type or tissue"/>
</dbReference>
<dbReference type="eggNOG" id="KOG4065">
    <property type="taxonomic scope" value="Eukaryota"/>
</dbReference>
<dbReference type="Proteomes" id="UP000001940">
    <property type="component" value="Chromosome III"/>
</dbReference>
<dbReference type="AlphaFoldDB" id="Q3HKD3"/>